<gene>
    <name evidence="7" type="ORF">DFR52_10748</name>
</gene>
<dbReference type="Proteomes" id="UP000246352">
    <property type="component" value="Unassembled WGS sequence"/>
</dbReference>
<evidence type="ECO:0000259" key="6">
    <source>
        <dbReference type="PROSITE" id="PS51350"/>
    </source>
</evidence>
<dbReference type="SUPFAM" id="SSF55594">
    <property type="entry name" value="HPr-like"/>
    <property type="match status" value="1"/>
</dbReference>
<dbReference type="InterPro" id="IPR001020">
    <property type="entry name" value="PTS_HPr_His_P_site"/>
</dbReference>
<dbReference type="AlphaFoldDB" id="A0A317PCI9"/>
<organism evidence="7 8">
    <name type="scientific">Hoeflea marina</name>
    <dbReference type="NCBI Taxonomy" id="274592"/>
    <lineage>
        <taxon>Bacteria</taxon>
        <taxon>Pseudomonadati</taxon>
        <taxon>Pseudomonadota</taxon>
        <taxon>Alphaproteobacteria</taxon>
        <taxon>Hyphomicrobiales</taxon>
        <taxon>Rhizobiaceae</taxon>
        <taxon>Hoeflea</taxon>
    </lineage>
</organism>
<dbReference type="InterPro" id="IPR035895">
    <property type="entry name" value="HPr-like_sf"/>
</dbReference>
<sequence>MTGFATAEVIISNDVGLHARPSVKFTKLAKLYPCSVEIALSSEGPWLNAKSIVKVMGAKAPKGTRILLRASGDQSGEAVAALRALVERHFDEGQGDAGPDQA</sequence>
<comment type="caution">
    <text evidence="7">The sequence shown here is derived from an EMBL/GenBank/DDBJ whole genome shotgun (WGS) entry which is preliminary data.</text>
</comment>
<dbReference type="NCBIfam" id="TIGR01003">
    <property type="entry name" value="PTS_HPr_family"/>
    <property type="match status" value="1"/>
</dbReference>
<comment type="function">
    <text evidence="1">General (non sugar-specific) component of the phosphoenolpyruvate-dependent sugar phosphotransferase system (sugar PTS). This major carbohydrate active-transport system catalyzes the phosphorylation of incoming sugar substrates concomitantly with their translocation across the cell membrane. The phosphoryl group from phosphoenolpyruvate (PEP) is transferred to the phosphoryl carrier protein HPr by enzyme I. Phospho-HPr then transfers it to the PTS EIIA domain.</text>
</comment>
<evidence type="ECO:0000256" key="1">
    <source>
        <dbReference type="ARBA" id="ARBA00003681"/>
    </source>
</evidence>
<dbReference type="PRINTS" id="PR00107">
    <property type="entry name" value="PHOSPHOCPHPR"/>
</dbReference>
<evidence type="ECO:0000313" key="7">
    <source>
        <dbReference type="EMBL" id="PWV97137.1"/>
    </source>
</evidence>
<keyword evidence="4" id="KW-0762">Sugar transport</keyword>
<evidence type="ECO:0000256" key="5">
    <source>
        <dbReference type="ARBA" id="ARBA00033055"/>
    </source>
</evidence>
<keyword evidence="3" id="KW-0813">Transport</keyword>
<dbReference type="CDD" id="cd00367">
    <property type="entry name" value="PTS-HPr_like"/>
    <property type="match status" value="1"/>
</dbReference>
<dbReference type="InterPro" id="IPR000032">
    <property type="entry name" value="HPr-like"/>
</dbReference>
<proteinExistence type="predicted"/>
<protein>
    <recommendedName>
        <fullName evidence="2">Phosphocarrier protein HPr</fullName>
    </recommendedName>
    <alternativeName>
        <fullName evidence="5">Histidine-containing protein</fullName>
    </alternativeName>
</protein>
<dbReference type="PANTHER" id="PTHR33705">
    <property type="entry name" value="PHOSPHOCARRIER PROTEIN HPR"/>
    <property type="match status" value="1"/>
</dbReference>
<evidence type="ECO:0000256" key="4">
    <source>
        <dbReference type="ARBA" id="ARBA00022597"/>
    </source>
</evidence>
<evidence type="ECO:0000256" key="2">
    <source>
        <dbReference type="ARBA" id="ARBA00020422"/>
    </source>
</evidence>
<dbReference type="PROSITE" id="PS51350">
    <property type="entry name" value="PTS_HPR_DOM"/>
    <property type="match status" value="1"/>
</dbReference>
<reference evidence="7 8" key="1">
    <citation type="submission" date="2018-05" db="EMBL/GenBank/DDBJ databases">
        <title>Genomic Encyclopedia of Type Strains, Phase IV (KMG-IV): sequencing the most valuable type-strain genomes for metagenomic binning, comparative biology and taxonomic classification.</title>
        <authorList>
            <person name="Goeker M."/>
        </authorList>
    </citation>
    <scope>NUCLEOTIDE SEQUENCE [LARGE SCALE GENOMIC DNA]</scope>
    <source>
        <strain evidence="7 8">DSM 16791</strain>
    </source>
</reference>
<dbReference type="PROSITE" id="PS00369">
    <property type="entry name" value="PTS_HPR_HIS"/>
    <property type="match status" value="1"/>
</dbReference>
<evidence type="ECO:0000256" key="3">
    <source>
        <dbReference type="ARBA" id="ARBA00022448"/>
    </source>
</evidence>
<dbReference type="Gene3D" id="3.30.1340.10">
    <property type="entry name" value="HPr-like"/>
    <property type="match status" value="1"/>
</dbReference>
<dbReference type="InterPro" id="IPR050399">
    <property type="entry name" value="HPr"/>
</dbReference>
<dbReference type="OrthoDB" id="9807562at2"/>
<dbReference type="EMBL" id="QGTR01000007">
    <property type="protein sequence ID" value="PWV97137.1"/>
    <property type="molecule type" value="Genomic_DNA"/>
</dbReference>
<evidence type="ECO:0000313" key="8">
    <source>
        <dbReference type="Proteomes" id="UP000246352"/>
    </source>
</evidence>
<feature type="domain" description="HPr" evidence="6">
    <location>
        <begin position="4"/>
        <end position="93"/>
    </location>
</feature>
<dbReference type="RefSeq" id="WP_110034206.1">
    <property type="nucleotide sequence ID" value="NZ_QGTR01000007.1"/>
</dbReference>
<keyword evidence="8" id="KW-1185">Reference proteome</keyword>
<dbReference type="PANTHER" id="PTHR33705:SF1">
    <property type="entry name" value="PHOSPHOCARRIER PROTEIN HPR"/>
    <property type="match status" value="1"/>
</dbReference>
<name>A0A317PCI9_9HYPH</name>
<accession>A0A317PCI9</accession>
<dbReference type="Pfam" id="PF00381">
    <property type="entry name" value="PTS-HPr"/>
    <property type="match status" value="1"/>
</dbReference>